<dbReference type="EMBL" id="CMVM020000076">
    <property type="status" value="NOT_ANNOTATED_CDS"/>
    <property type="molecule type" value="Genomic_DNA"/>
</dbReference>
<accession>A0A8R1TQM4</accession>
<evidence type="ECO:0000313" key="1">
    <source>
        <dbReference type="EnsemblMetazoa" id="OVOC3019.1"/>
    </source>
</evidence>
<dbReference type="AlphaFoldDB" id="A0A8R1TQM4"/>
<evidence type="ECO:0000313" key="2">
    <source>
        <dbReference type="Proteomes" id="UP000024404"/>
    </source>
</evidence>
<dbReference type="Proteomes" id="UP000024404">
    <property type="component" value="Unassembled WGS sequence"/>
</dbReference>
<sequence length="165" mass="18369">RKLAEVTNPFLFVDCHNLICSIKQNDEVSLSSYLLNGIYPNDENFIGTNEQMMKTAEVRRMPAYKSAMLKVCQLQLKICSKLIEIASPSYPTLLHLTTSKPSTLKRLAGRSILLHSCYSSCSLAGICCLKAEISGDIGDNNGSCYHQVLPNELIKFLRNGAMDYD</sequence>
<name>A0A8R1TQM4_ONCVO</name>
<dbReference type="EnsemblMetazoa" id="OVOC3019.1">
    <property type="protein sequence ID" value="OVOC3019.1"/>
    <property type="gene ID" value="WBGene00239828"/>
</dbReference>
<proteinExistence type="predicted"/>
<dbReference type="OMA" id="AMLGVCQ"/>
<organism evidence="1 2">
    <name type="scientific">Onchocerca volvulus</name>
    <dbReference type="NCBI Taxonomy" id="6282"/>
    <lineage>
        <taxon>Eukaryota</taxon>
        <taxon>Metazoa</taxon>
        <taxon>Ecdysozoa</taxon>
        <taxon>Nematoda</taxon>
        <taxon>Chromadorea</taxon>
        <taxon>Rhabditida</taxon>
        <taxon>Spirurina</taxon>
        <taxon>Spiruromorpha</taxon>
        <taxon>Filarioidea</taxon>
        <taxon>Onchocercidae</taxon>
        <taxon>Onchocerca</taxon>
    </lineage>
</organism>
<keyword evidence="2" id="KW-1185">Reference proteome</keyword>
<reference evidence="2" key="1">
    <citation type="submission" date="2013-10" db="EMBL/GenBank/DDBJ databases">
        <title>Genome sequencing of Onchocerca volvulus.</title>
        <authorList>
            <person name="Cotton J."/>
            <person name="Tsai J."/>
            <person name="Stanley E."/>
            <person name="Tracey A."/>
            <person name="Holroyd N."/>
            <person name="Lustigman S."/>
            <person name="Berriman M."/>
        </authorList>
    </citation>
    <scope>NUCLEOTIDE SEQUENCE</scope>
</reference>
<reference evidence="1" key="2">
    <citation type="submission" date="2022-06" db="UniProtKB">
        <authorList>
            <consortium name="EnsemblMetazoa"/>
        </authorList>
    </citation>
    <scope>IDENTIFICATION</scope>
</reference>
<protein>
    <submittedName>
        <fullName evidence="1">Uncharacterized protein</fullName>
    </submittedName>
</protein>